<evidence type="ECO:0000259" key="2">
    <source>
        <dbReference type="Pfam" id="PF07587"/>
    </source>
</evidence>
<dbReference type="InterPro" id="IPR022655">
    <property type="entry name" value="DUF1553"/>
</dbReference>
<evidence type="ECO:0000259" key="3">
    <source>
        <dbReference type="Pfam" id="PF07635"/>
    </source>
</evidence>
<dbReference type="RefSeq" id="WP_184305191.1">
    <property type="nucleotide sequence ID" value="NZ_JACHXU010000007.1"/>
</dbReference>
<proteinExistence type="predicted"/>
<feature type="domain" description="DUF1549" evidence="1">
    <location>
        <begin position="141"/>
        <end position="349"/>
    </location>
</feature>
<evidence type="ECO:0000259" key="1">
    <source>
        <dbReference type="Pfam" id="PF07583"/>
    </source>
</evidence>
<dbReference type="SUPFAM" id="SSF46626">
    <property type="entry name" value="Cytochrome c"/>
    <property type="match status" value="1"/>
</dbReference>
<dbReference type="GO" id="GO:0020037">
    <property type="term" value="F:heme binding"/>
    <property type="evidence" value="ECO:0007669"/>
    <property type="project" value="InterPro"/>
</dbReference>
<dbReference type="InterPro" id="IPR011429">
    <property type="entry name" value="Cyt_c_Planctomycete-type"/>
</dbReference>
<reference evidence="4 5" key="1">
    <citation type="submission" date="2020-08" db="EMBL/GenBank/DDBJ databases">
        <title>Genomic Encyclopedia of Type Strains, Phase III (KMG-III): the genomes of soil and plant-associated and newly described type strains.</title>
        <authorList>
            <person name="Whitman W."/>
        </authorList>
    </citation>
    <scope>NUCLEOTIDE SEQUENCE [LARGE SCALE GENOMIC DNA]</scope>
    <source>
        <strain evidence="4 5">CECT 8075</strain>
    </source>
</reference>
<dbReference type="Pfam" id="PF07583">
    <property type="entry name" value="PSCyt2"/>
    <property type="match status" value="1"/>
</dbReference>
<feature type="domain" description="Cytochrome C Planctomycete-type" evidence="3">
    <location>
        <begin position="40"/>
        <end position="93"/>
    </location>
</feature>
<gene>
    <name evidence="4" type="ORF">FHS27_002574</name>
</gene>
<dbReference type="InterPro" id="IPR036909">
    <property type="entry name" value="Cyt_c-like_dom_sf"/>
</dbReference>
<evidence type="ECO:0000313" key="5">
    <source>
        <dbReference type="Proteomes" id="UP000536179"/>
    </source>
</evidence>
<protein>
    <recommendedName>
        <fullName evidence="6">Planctomycete cytochrome C</fullName>
    </recommendedName>
</protein>
<dbReference type="Proteomes" id="UP000536179">
    <property type="component" value="Unassembled WGS sequence"/>
</dbReference>
<comment type="caution">
    <text evidence="4">The sequence shown here is derived from an EMBL/GenBank/DDBJ whole genome shotgun (WGS) entry which is preliminary data.</text>
</comment>
<dbReference type="EMBL" id="JACHXU010000007">
    <property type="protein sequence ID" value="MBB3206762.1"/>
    <property type="molecule type" value="Genomic_DNA"/>
</dbReference>
<feature type="domain" description="DUF1553" evidence="2">
    <location>
        <begin position="540"/>
        <end position="791"/>
    </location>
</feature>
<dbReference type="Pfam" id="PF07635">
    <property type="entry name" value="PSCyt1"/>
    <property type="match status" value="1"/>
</dbReference>
<sequence length="847" mass="95883">MKNHHLNACVPFFVVTFLSVAAAEDVSFNRDIRPLLSDRCYYCHGFDESHREAGLRLDLREEAEHVWDVDSPDDSDLMLRITSDDPDEVMPPPSAHKSPITDDEVALIRRWIEQGAEYEPHWAFVAPVRPDTDATNTSDAIDDFVARKLATKGFRFAAPASPAKWLRRVTFDLLGVPPTVNELRLFRKAVEEHGDAAYSDAVDRLLASPMFGERMAIDWLDVARFADTNGFQNDAYRMNWPWRDWVIDAFNKNKPFDEFTIEQLAGDLLEDPTEDQLIATAFNRNHMIQAEGGSIPEENRAKNNFDRVETTGTAWLGLTVGCCQCHDHKFDPLKQTDYYSLLSFFNQISESGMTSKQMNVKRPDRPFGVKYAVDKPYISVGSDEHKQQLADAGAKVAAARKQLETRRDEYVVEARTWVQEIRDDPVLGAERIKPSEYVARFVHNADLDNPKDGGFKQLIETFLKCVEPWKSIQDEISAEVARESLLQEKIPLVMVMRDDQPRETFVLLRGNYETPGEQVSPTTPDFLPPLSVDENLQRPTRLDLAQWLVSSENPLTSRVTVNRYWQLMFGRGLVSTPDDFGLQGALPTHPDLLDWLAVEFRESGWDVKALLKGIVLSRTYRQSAMVDEEVIAKDPHNEWLARGSRLRLDSRLLRDQALSLSGLLNTKIGGPPVAPYQPGGIWEAMSLNKNHYMQDEGEDLYRRSLYTVWRRVVAPANFFDVPSRQSCLVTLTRTSTPLHALTTLNDTTYVEAARVWASSLATIEGETERLSQLFFAATARPLEPDELASLRGSLEKARHRFEACPDEASKLLSIGEAPVTEDLSAPEHAAWTTICLLVLNLDETLCK</sequence>
<organism evidence="4 5">
    <name type="scientific">Aporhodopirellula rubra</name>
    <dbReference type="NCBI Taxonomy" id="980271"/>
    <lineage>
        <taxon>Bacteria</taxon>
        <taxon>Pseudomonadati</taxon>
        <taxon>Planctomycetota</taxon>
        <taxon>Planctomycetia</taxon>
        <taxon>Pirellulales</taxon>
        <taxon>Pirellulaceae</taxon>
        <taxon>Aporhodopirellula</taxon>
    </lineage>
</organism>
<dbReference type="PANTHER" id="PTHR35889:SF3">
    <property type="entry name" value="F-BOX DOMAIN-CONTAINING PROTEIN"/>
    <property type="match status" value="1"/>
</dbReference>
<dbReference type="GO" id="GO:0009055">
    <property type="term" value="F:electron transfer activity"/>
    <property type="evidence" value="ECO:0007669"/>
    <property type="project" value="InterPro"/>
</dbReference>
<dbReference type="Pfam" id="PF07587">
    <property type="entry name" value="PSD1"/>
    <property type="match status" value="1"/>
</dbReference>
<dbReference type="AlphaFoldDB" id="A0A7W5E012"/>
<keyword evidence="5" id="KW-1185">Reference proteome</keyword>
<evidence type="ECO:0000313" key="4">
    <source>
        <dbReference type="EMBL" id="MBB3206762.1"/>
    </source>
</evidence>
<name>A0A7W5E012_9BACT</name>
<dbReference type="PANTHER" id="PTHR35889">
    <property type="entry name" value="CYCLOINULO-OLIGOSACCHARIDE FRUCTANOTRANSFERASE-RELATED"/>
    <property type="match status" value="1"/>
</dbReference>
<accession>A0A7W5E012</accession>
<dbReference type="InterPro" id="IPR011444">
    <property type="entry name" value="DUF1549"/>
</dbReference>
<evidence type="ECO:0008006" key="6">
    <source>
        <dbReference type="Google" id="ProtNLM"/>
    </source>
</evidence>